<dbReference type="Proteomes" id="UP001232113">
    <property type="component" value="Unassembled WGS sequence"/>
</dbReference>
<accession>A0AAW6XLM1</accession>
<dbReference type="EMBL" id="JASOLY010000007">
    <property type="protein sequence ID" value="MDK6868442.1"/>
    <property type="molecule type" value="Genomic_DNA"/>
</dbReference>
<dbReference type="PROSITE" id="PS50943">
    <property type="entry name" value="HTH_CROC1"/>
    <property type="match status" value="1"/>
</dbReference>
<dbReference type="SMART" id="SM00530">
    <property type="entry name" value="HTH_XRE"/>
    <property type="match status" value="1"/>
</dbReference>
<dbReference type="RefSeq" id="WP_035422701.1">
    <property type="nucleotide sequence ID" value="NZ_JASOLY010000007.1"/>
</dbReference>
<reference evidence="2" key="1">
    <citation type="submission" date="2023-05" db="EMBL/GenBank/DDBJ databases">
        <title>Cataloging the Phylogenetic Diversity of Human Bladder Bacteria.</title>
        <authorList>
            <person name="Du J."/>
        </authorList>
    </citation>
    <scope>NUCLEOTIDE SEQUENCE</scope>
    <source>
        <strain evidence="2">UMB6975B</strain>
    </source>
</reference>
<gene>
    <name evidence="2" type="ORF">QP354_05075</name>
</gene>
<dbReference type="SUPFAM" id="SSF47413">
    <property type="entry name" value="lambda repressor-like DNA-binding domains"/>
    <property type="match status" value="1"/>
</dbReference>
<dbReference type="InterPro" id="IPR001387">
    <property type="entry name" value="Cro/C1-type_HTH"/>
</dbReference>
<dbReference type="CDD" id="cd00093">
    <property type="entry name" value="HTH_XRE"/>
    <property type="match status" value="1"/>
</dbReference>
<evidence type="ECO:0000313" key="3">
    <source>
        <dbReference type="Proteomes" id="UP001232113"/>
    </source>
</evidence>
<organism evidence="2 3">
    <name type="scientific">Lactobacillus paragasseri</name>
    <dbReference type="NCBI Taxonomy" id="2107999"/>
    <lineage>
        <taxon>Bacteria</taxon>
        <taxon>Bacillati</taxon>
        <taxon>Bacillota</taxon>
        <taxon>Bacilli</taxon>
        <taxon>Lactobacillales</taxon>
        <taxon>Lactobacillaceae</taxon>
        <taxon>Lactobacillus</taxon>
    </lineage>
</organism>
<dbReference type="Pfam" id="PF01381">
    <property type="entry name" value="HTH_3"/>
    <property type="match status" value="1"/>
</dbReference>
<protein>
    <submittedName>
        <fullName evidence="2">Helix-turn-helix transcriptional regulator</fullName>
    </submittedName>
</protein>
<dbReference type="GO" id="GO:0003677">
    <property type="term" value="F:DNA binding"/>
    <property type="evidence" value="ECO:0007669"/>
    <property type="project" value="InterPro"/>
</dbReference>
<dbReference type="InterPro" id="IPR010982">
    <property type="entry name" value="Lambda_DNA-bd_dom_sf"/>
</dbReference>
<feature type="domain" description="HTH cro/C1-type" evidence="1">
    <location>
        <begin position="5"/>
        <end position="59"/>
    </location>
</feature>
<evidence type="ECO:0000259" key="1">
    <source>
        <dbReference type="PROSITE" id="PS50943"/>
    </source>
</evidence>
<proteinExistence type="predicted"/>
<evidence type="ECO:0000313" key="2">
    <source>
        <dbReference type="EMBL" id="MDK6868442.1"/>
    </source>
</evidence>
<sequence length="70" mass="8226">MKFDLKQARKYSGFSQAKMADMLGIGLNTYRDYENGNTYMRVDTAQKFARLVNIPMNNIIFYHETTDKIH</sequence>
<dbReference type="AlphaFoldDB" id="A0AAW6XLM1"/>
<dbReference type="Gene3D" id="1.10.260.40">
    <property type="entry name" value="lambda repressor-like DNA-binding domains"/>
    <property type="match status" value="1"/>
</dbReference>
<name>A0AAW6XLM1_9LACO</name>
<comment type="caution">
    <text evidence="2">The sequence shown here is derived from an EMBL/GenBank/DDBJ whole genome shotgun (WGS) entry which is preliminary data.</text>
</comment>